<feature type="non-terminal residue" evidence="1">
    <location>
        <position position="41"/>
    </location>
</feature>
<sequence>MINWQQNLLSIAEECFIKIAKNKYIPKNESLEYVAIGAARE</sequence>
<name>X1L4T6_9ZZZZ</name>
<organism evidence="1">
    <name type="scientific">marine sediment metagenome</name>
    <dbReference type="NCBI Taxonomy" id="412755"/>
    <lineage>
        <taxon>unclassified sequences</taxon>
        <taxon>metagenomes</taxon>
        <taxon>ecological metagenomes</taxon>
    </lineage>
</organism>
<comment type="caution">
    <text evidence="1">The sequence shown here is derived from an EMBL/GenBank/DDBJ whole genome shotgun (WGS) entry which is preliminary data.</text>
</comment>
<reference evidence="1" key="1">
    <citation type="journal article" date="2014" name="Front. Microbiol.">
        <title>High frequency of phylogenetically diverse reductive dehalogenase-homologous genes in deep subseafloor sedimentary metagenomes.</title>
        <authorList>
            <person name="Kawai M."/>
            <person name="Futagami T."/>
            <person name="Toyoda A."/>
            <person name="Takaki Y."/>
            <person name="Nishi S."/>
            <person name="Hori S."/>
            <person name="Arai W."/>
            <person name="Tsubouchi T."/>
            <person name="Morono Y."/>
            <person name="Uchiyama I."/>
            <person name="Ito T."/>
            <person name="Fujiyama A."/>
            <person name="Inagaki F."/>
            <person name="Takami H."/>
        </authorList>
    </citation>
    <scope>NUCLEOTIDE SEQUENCE</scope>
    <source>
        <strain evidence="1">Expedition CK06-06</strain>
    </source>
</reference>
<dbReference type="AlphaFoldDB" id="X1L4T6"/>
<protein>
    <submittedName>
        <fullName evidence="1">Uncharacterized protein</fullName>
    </submittedName>
</protein>
<dbReference type="EMBL" id="BARU01046293">
    <property type="protein sequence ID" value="GAI00901.1"/>
    <property type="molecule type" value="Genomic_DNA"/>
</dbReference>
<accession>X1L4T6</accession>
<proteinExistence type="predicted"/>
<gene>
    <name evidence="1" type="ORF">S03H2_69900</name>
</gene>
<evidence type="ECO:0000313" key="1">
    <source>
        <dbReference type="EMBL" id="GAI00901.1"/>
    </source>
</evidence>